<accession>A0A1J5RBT4</accession>
<dbReference type="AlphaFoldDB" id="A0A1J5RBT4"/>
<sequence length="96" mass="11009">MRLKITGTVTMERLLKIIHDLYSRLPDGIDVQNVNIYLNFQVRDTGRAWYFLTNGKKLELVEYQPEEEKGIPVAPPAPEPEEPGILPDPVIKKTLH</sequence>
<organism evidence="2">
    <name type="scientific">mine drainage metagenome</name>
    <dbReference type="NCBI Taxonomy" id="410659"/>
    <lineage>
        <taxon>unclassified sequences</taxon>
        <taxon>metagenomes</taxon>
        <taxon>ecological metagenomes</taxon>
    </lineage>
</organism>
<protein>
    <submittedName>
        <fullName evidence="2">Uncharacterized protein</fullName>
    </submittedName>
</protein>
<proteinExistence type="predicted"/>
<feature type="region of interest" description="Disordered" evidence="1">
    <location>
        <begin position="68"/>
        <end position="96"/>
    </location>
</feature>
<reference evidence="2" key="1">
    <citation type="submission" date="2016-10" db="EMBL/GenBank/DDBJ databases">
        <title>Sequence of Gallionella enrichment culture.</title>
        <authorList>
            <person name="Poehlein A."/>
            <person name="Muehling M."/>
            <person name="Daniel R."/>
        </authorList>
    </citation>
    <scope>NUCLEOTIDE SEQUENCE</scope>
</reference>
<gene>
    <name evidence="2" type="ORF">GALL_244940</name>
</gene>
<evidence type="ECO:0000313" key="2">
    <source>
        <dbReference type="EMBL" id="OIQ93534.1"/>
    </source>
</evidence>
<name>A0A1J5RBT4_9ZZZZ</name>
<evidence type="ECO:0000256" key="1">
    <source>
        <dbReference type="SAM" id="MobiDB-lite"/>
    </source>
</evidence>
<dbReference type="EMBL" id="MLJW01000205">
    <property type="protein sequence ID" value="OIQ93534.1"/>
    <property type="molecule type" value="Genomic_DNA"/>
</dbReference>
<comment type="caution">
    <text evidence="2">The sequence shown here is derived from an EMBL/GenBank/DDBJ whole genome shotgun (WGS) entry which is preliminary data.</text>
</comment>